<name>A0A1Y0IF87_9GAMM</name>
<dbReference type="Pfam" id="PF25954">
    <property type="entry name" value="Beta-barrel_RND_2"/>
    <property type="match status" value="1"/>
</dbReference>
<accession>A0A1Y0IF87</accession>
<feature type="domain" description="CusB-like beta-barrel" evidence="4">
    <location>
        <begin position="535"/>
        <end position="607"/>
    </location>
</feature>
<reference evidence="6 7" key="1">
    <citation type="submission" date="2017-05" db="EMBL/GenBank/DDBJ databases">
        <title>Genomic insights into alkan degradation activity of Oleiphilus messinensis.</title>
        <authorList>
            <person name="Kozyavkin S.A."/>
            <person name="Slesarev A.I."/>
            <person name="Golyshin P.N."/>
            <person name="Korzhenkov A."/>
            <person name="Golyshina O.N."/>
            <person name="Toshchakov S.V."/>
        </authorList>
    </citation>
    <scope>NUCLEOTIDE SEQUENCE [LARGE SCALE GENOMIC DNA]</scope>
    <source>
        <strain evidence="6 7">ME102</strain>
    </source>
</reference>
<dbReference type="NCBIfam" id="TIGR01730">
    <property type="entry name" value="RND_mfp"/>
    <property type="match status" value="1"/>
</dbReference>
<evidence type="ECO:0000259" key="5">
    <source>
        <dbReference type="Pfam" id="PF25973"/>
    </source>
</evidence>
<dbReference type="PANTHER" id="PTHR32347:SF23">
    <property type="entry name" value="BLL5650 PROTEIN"/>
    <property type="match status" value="1"/>
</dbReference>
<dbReference type="GO" id="GO:0022857">
    <property type="term" value="F:transmembrane transporter activity"/>
    <property type="evidence" value="ECO:0007669"/>
    <property type="project" value="InterPro"/>
</dbReference>
<evidence type="ECO:0000259" key="4">
    <source>
        <dbReference type="Pfam" id="PF25954"/>
    </source>
</evidence>
<dbReference type="GO" id="GO:0016020">
    <property type="term" value="C:membrane"/>
    <property type="evidence" value="ECO:0007669"/>
    <property type="project" value="InterPro"/>
</dbReference>
<dbReference type="Gene3D" id="2.40.50.100">
    <property type="match status" value="1"/>
</dbReference>
<dbReference type="Gene3D" id="2.40.30.170">
    <property type="match status" value="1"/>
</dbReference>
<dbReference type="Pfam" id="PF25973">
    <property type="entry name" value="BSH_CzcB"/>
    <property type="match status" value="1"/>
</dbReference>
<dbReference type="InterPro" id="IPR006143">
    <property type="entry name" value="RND_pump_MFP"/>
</dbReference>
<dbReference type="SUPFAM" id="SSF111369">
    <property type="entry name" value="HlyD-like secretion proteins"/>
    <property type="match status" value="1"/>
</dbReference>
<keyword evidence="7" id="KW-1185">Reference proteome</keyword>
<dbReference type="InterPro" id="IPR058647">
    <property type="entry name" value="BSH_CzcB-like"/>
</dbReference>
<keyword evidence="3" id="KW-0175">Coiled coil</keyword>
<dbReference type="Gene3D" id="3.30.450.40">
    <property type="match status" value="1"/>
</dbReference>
<protein>
    <submittedName>
        <fullName evidence="6">GAF domain protein</fullName>
    </submittedName>
</protein>
<evidence type="ECO:0000256" key="3">
    <source>
        <dbReference type="ARBA" id="ARBA00023054"/>
    </source>
</evidence>
<evidence type="ECO:0000256" key="2">
    <source>
        <dbReference type="ARBA" id="ARBA00009477"/>
    </source>
</evidence>
<dbReference type="PANTHER" id="PTHR32347">
    <property type="entry name" value="EFFLUX SYSTEM COMPONENT YKNX-RELATED"/>
    <property type="match status" value="1"/>
</dbReference>
<comment type="similarity">
    <text evidence="2">Belongs to the membrane fusion protein (MFP) (TC 8.A.1) family.</text>
</comment>
<sequence>MDAHKSVEVKPGASTVSSIFSREEAIWQRFGGDSIGDIREFSENWLGLLSCRIQQLEAACVVLRLEEAYKPVAQWSAGSNGAGARLSNVAEEALRERKTVILAPTSSELQVGYPLVIDDELTGVVALSLPVISQAEVTTVIRHIQWGAVWFENYFRIEDRRRREALHHRLTSAFSLASLSLEHPDLNSAALALVTEWASSLGCDRVALGLSKGRRCQVIAISHDVEFDKRTNVVRLLGNAMDEAVDQKCRVRYPRVAEEREISRSHRLLKEHSGSGSVATVLLSTTLTPRPKSSKGMMDGSPQIIGAVTLEHADPDFFDDHKLALCEQIGLLLGPLLKLREQEEQWIGRKLIRSANGLAQRWLGAGFYRTKLATVAVTALTLFFALFTTEYRVAADATLEGWTQRYISSPIDGFIASSHVKPGDEVKTGDVLFSLDNRDLELEQQKWVYKKTQVEQQHLAAMVEGDFAQAGILNGQLEQAQAQLQLIAEQLSRTEAKAPFDGVVVSGDLSQSLGAPVSRGDSLMRIAQLGDYRLILAVPENDIDELAINQQGQVILAALNDEAYEFVVEKVTPVAKADQGATRFRVEARILNPGQQLRPGMQGTAKVQVGERKLWWIWTHGLSDWLTLWFWRWWP</sequence>
<dbReference type="SUPFAM" id="SSF55781">
    <property type="entry name" value="GAF domain-like"/>
    <property type="match status" value="1"/>
</dbReference>
<feature type="domain" description="CzcB-like barrel-sandwich hybrid" evidence="5">
    <location>
        <begin position="406"/>
        <end position="527"/>
    </location>
</feature>
<evidence type="ECO:0000313" key="7">
    <source>
        <dbReference type="Proteomes" id="UP000196027"/>
    </source>
</evidence>
<comment type="subcellular location">
    <subcellularLocation>
        <location evidence="1">Cell envelope</location>
    </subcellularLocation>
</comment>
<dbReference type="InterPro" id="IPR029016">
    <property type="entry name" value="GAF-like_dom_sf"/>
</dbReference>
<dbReference type="Proteomes" id="UP000196027">
    <property type="component" value="Chromosome"/>
</dbReference>
<gene>
    <name evidence="6" type="ORF">OLMES_4026</name>
</gene>
<organism evidence="6 7">
    <name type="scientific">Oleiphilus messinensis</name>
    <dbReference type="NCBI Taxonomy" id="141451"/>
    <lineage>
        <taxon>Bacteria</taxon>
        <taxon>Pseudomonadati</taxon>
        <taxon>Pseudomonadota</taxon>
        <taxon>Gammaproteobacteria</taxon>
        <taxon>Oceanospirillales</taxon>
        <taxon>Oleiphilaceae</taxon>
        <taxon>Oleiphilus</taxon>
    </lineage>
</organism>
<dbReference type="InterPro" id="IPR050465">
    <property type="entry name" value="UPF0194_transport"/>
</dbReference>
<dbReference type="InterPro" id="IPR058792">
    <property type="entry name" value="Beta-barrel_RND_2"/>
</dbReference>
<dbReference type="KEGG" id="ome:OLMES_4026"/>
<evidence type="ECO:0000313" key="6">
    <source>
        <dbReference type="EMBL" id="ARU58044.1"/>
    </source>
</evidence>
<dbReference type="GO" id="GO:0030313">
    <property type="term" value="C:cell envelope"/>
    <property type="evidence" value="ECO:0007669"/>
    <property type="project" value="UniProtKB-SubCell"/>
</dbReference>
<proteinExistence type="inferred from homology"/>
<dbReference type="AlphaFoldDB" id="A0A1Y0IF87"/>
<dbReference type="OrthoDB" id="9806939at2"/>
<evidence type="ECO:0000256" key="1">
    <source>
        <dbReference type="ARBA" id="ARBA00004196"/>
    </source>
</evidence>
<dbReference type="EMBL" id="CP021425">
    <property type="protein sequence ID" value="ARU58044.1"/>
    <property type="molecule type" value="Genomic_DNA"/>
</dbReference>
<dbReference type="RefSeq" id="WP_087462869.1">
    <property type="nucleotide sequence ID" value="NZ_CP021425.1"/>
</dbReference>